<dbReference type="FunFam" id="1.10.150.240:FF:000001">
    <property type="entry name" value="Haloacid dehalogenase-like hydrolase domain"/>
    <property type="match status" value="1"/>
</dbReference>
<evidence type="ECO:0000313" key="2">
    <source>
        <dbReference type="Proteomes" id="UP000236544"/>
    </source>
</evidence>
<dbReference type="InterPro" id="IPR023198">
    <property type="entry name" value="PGP-like_dom2"/>
</dbReference>
<dbReference type="Proteomes" id="UP000236544">
    <property type="component" value="Unassembled WGS sequence"/>
</dbReference>
<dbReference type="InterPro" id="IPR041492">
    <property type="entry name" value="HAD_2"/>
</dbReference>
<reference evidence="2" key="1">
    <citation type="submission" date="2015-10" db="EMBL/GenBank/DDBJ databases">
        <authorList>
            <person name="Devillers H."/>
        </authorList>
    </citation>
    <scope>NUCLEOTIDE SEQUENCE [LARGE SCALE GENOMIC DNA]</scope>
</reference>
<dbReference type="InterPro" id="IPR036412">
    <property type="entry name" value="HAD-like_sf"/>
</dbReference>
<dbReference type="Pfam" id="PF13419">
    <property type="entry name" value="HAD_2"/>
    <property type="match status" value="1"/>
</dbReference>
<proteinExistence type="predicted"/>
<dbReference type="EMBL" id="LN890560">
    <property type="protein sequence ID" value="CUS20566.1"/>
    <property type="molecule type" value="Genomic_DNA"/>
</dbReference>
<dbReference type="Gene3D" id="3.40.50.1000">
    <property type="entry name" value="HAD superfamily/HAD-like"/>
    <property type="match status" value="1"/>
</dbReference>
<dbReference type="GO" id="GO:0016791">
    <property type="term" value="F:phosphatase activity"/>
    <property type="evidence" value="ECO:0007669"/>
    <property type="project" value="TreeGrafter"/>
</dbReference>
<dbReference type="PANTHER" id="PTHR18901:SF38">
    <property type="entry name" value="PSEUDOURIDINE-5'-PHOSPHATASE"/>
    <property type="match status" value="1"/>
</dbReference>
<gene>
    <name evidence="1" type="ORF">LAQU0_S01e09560g</name>
</gene>
<evidence type="ECO:0000313" key="1">
    <source>
        <dbReference type="EMBL" id="CUS20566.1"/>
    </source>
</evidence>
<dbReference type="PANTHER" id="PTHR18901">
    <property type="entry name" value="2-DEOXYGLUCOSE-6-PHOSPHATE PHOSPHATASE 2"/>
    <property type="match status" value="1"/>
</dbReference>
<dbReference type="SUPFAM" id="SSF56784">
    <property type="entry name" value="HAD-like"/>
    <property type="match status" value="1"/>
</dbReference>
<name>A0A0P1KPK9_9SACH</name>
<dbReference type="InterPro" id="IPR023214">
    <property type="entry name" value="HAD_sf"/>
</dbReference>
<organism evidence="1 2">
    <name type="scientific">Lachancea quebecensis</name>
    <dbReference type="NCBI Taxonomy" id="1654605"/>
    <lineage>
        <taxon>Eukaryota</taxon>
        <taxon>Fungi</taxon>
        <taxon>Dikarya</taxon>
        <taxon>Ascomycota</taxon>
        <taxon>Saccharomycotina</taxon>
        <taxon>Saccharomycetes</taxon>
        <taxon>Saccharomycetales</taxon>
        <taxon>Saccharomycetaceae</taxon>
        <taxon>Lachancea</taxon>
    </lineage>
</organism>
<dbReference type="Gene3D" id="1.10.150.240">
    <property type="entry name" value="Putative phosphatase, domain 2"/>
    <property type="match status" value="1"/>
</dbReference>
<dbReference type="InterPro" id="IPR006439">
    <property type="entry name" value="HAD-SF_hydro_IA"/>
</dbReference>
<accession>A0A0P1KPK9</accession>
<keyword evidence="2" id="KW-1185">Reference proteome</keyword>
<dbReference type="OrthoDB" id="40579at2759"/>
<dbReference type="AlphaFoldDB" id="A0A0P1KPK9"/>
<dbReference type="NCBIfam" id="TIGR01509">
    <property type="entry name" value="HAD-SF-IA-v3"/>
    <property type="match status" value="1"/>
</dbReference>
<protein>
    <submittedName>
        <fullName evidence="1">LAQU0S01e09560g1_1</fullName>
    </submittedName>
</protein>
<sequence>MDGLLINTEDIYTLVTNEILTEYGKGPLTWDLKVQLQGLPGPEACRKVLDHFQLDVTPQEFDRKNLELQHKMWPKCSFLPGALDLIRYLHSKNIPIALCTSSAKHKFEGKTSHLKHGFELFDAIITGDDPRIPPGRGKPFPDIWLVGLKELNDKFKTDIQPEECLIFEDGVPGVTAAKAAGGYVVWIPHPDAYEVLGDTDAILEGKGELISSLVHLDKAKFGL</sequence>